<gene>
    <name evidence="1" type="ORF">COV91_03500</name>
</gene>
<protein>
    <submittedName>
        <fullName evidence="1">Uncharacterized protein</fullName>
    </submittedName>
</protein>
<accession>A0A2H0KBH8</accession>
<sequence>MMKHLVASDVFDDLYLHTHRVANNTKKELLIVGNQFKDTRRLTLSELKLYVERDIFLAIKDDRLPYLSFSIDVDENSNKFRGDLEITIDYLNGQVLNHEFINQTIRRNPTKVLEDEFFEDNHGNLFSGLALSVQHKIAQMLAAYNCEEYRLIDGRVIFFSERFDYCVRFERSYLKNLLRSVPMIEENQQFFLDYIVSGVSA</sequence>
<comment type="caution">
    <text evidence="1">The sequence shown here is derived from an EMBL/GenBank/DDBJ whole genome shotgun (WGS) entry which is preliminary data.</text>
</comment>
<evidence type="ECO:0000313" key="1">
    <source>
        <dbReference type="EMBL" id="PIQ68567.1"/>
    </source>
</evidence>
<dbReference type="AlphaFoldDB" id="A0A2H0KBH8"/>
<reference evidence="1 2" key="1">
    <citation type="submission" date="2017-09" db="EMBL/GenBank/DDBJ databases">
        <title>Depth-based differentiation of microbial function through sediment-hosted aquifers and enrichment of novel symbionts in the deep terrestrial subsurface.</title>
        <authorList>
            <person name="Probst A.J."/>
            <person name="Ladd B."/>
            <person name="Jarett J.K."/>
            <person name="Geller-Mcgrath D.E."/>
            <person name="Sieber C.M."/>
            <person name="Emerson J.B."/>
            <person name="Anantharaman K."/>
            <person name="Thomas B.C."/>
            <person name="Malmstrom R."/>
            <person name="Stieglmeier M."/>
            <person name="Klingl A."/>
            <person name="Woyke T."/>
            <person name="Ryan C.M."/>
            <person name="Banfield J.F."/>
        </authorList>
    </citation>
    <scope>NUCLEOTIDE SEQUENCE [LARGE SCALE GENOMIC DNA]</scope>
    <source>
        <strain evidence="1">CG11_big_fil_rev_8_21_14_0_20_46_11</strain>
    </source>
</reference>
<dbReference type="Proteomes" id="UP000229342">
    <property type="component" value="Unassembled WGS sequence"/>
</dbReference>
<proteinExistence type="predicted"/>
<evidence type="ECO:0000313" key="2">
    <source>
        <dbReference type="Proteomes" id="UP000229342"/>
    </source>
</evidence>
<dbReference type="EMBL" id="PCVG01000044">
    <property type="protein sequence ID" value="PIQ68567.1"/>
    <property type="molecule type" value="Genomic_DNA"/>
</dbReference>
<organism evidence="1 2">
    <name type="scientific">Candidatus Taylorbacteria bacterium CG11_big_fil_rev_8_21_14_0_20_46_11</name>
    <dbReference type="NCBI Taxonomy" id="1975025"/>
    <lineage>
        <taxon>Bacteria</taxon>
        <taxon>Candidatus Tayloriibacteriota</taxon>
    </lineage>
</organism>
<name>A0A2H0KBH8_9BACT</name>